<organism evidence="1 2">
    <name type="scientific">Pendulispora brunnea</name>
    <dbReference type="NCBI Taxonomy" id="2905690"/>
    <lineage>
        <taxon>Bacteria</taxon>
        <taxon>Pseudomonadati</taxon>
        <taxon>Myxococcota</taxon>
        <taxon>Myxococcia</taxon>
        <taxon>Myxococcales</taxon>
        <taxon>Sorangiineae</taxon>
        <taxon>Pendulisporaceae</taxon>
        <taxon>Pendulispora</taxon>
    </lineage>
</organism>
<keyword evidence="2" id="KW-1185">Reference proteome</keyword>
<sequence length="98" mass="10743">MDDDTTTSNAPVEEKLLRAIEHRLRDEHLMVLADIKGTIQLLSELHERLQRQGLAAYKVPGLLTRSPGDAISRGISNAMAVSRALESARLVATKGEPK</sequence>
<evidence type="ECO:0000313" key="2">
    <source>
        <dbReference type="Proteomes" id="UP001379533"/>
    </source>
</evidence>
<proteinExistence type="predicted"/>
<dbReference type="RefSeq" id="WP_394845132.1">
    <property type="nucleotide sequence ID" value="NZ_CP089982.1"/>
</dbReference>
<evidence type="ECO:0000313" key="1">
    <source>
        <dbReference type="EMBL" id="WXA94523.1"/>
    </source>
</evidence>
<evidence type="ECO:0008006" key="3">
    <source>
        <dbReference type="Google" id="ProtNLM"/>
    </source>
</evidence>
<dbReference type="EMBL" id="CP089982">
    <property type="protein sequence ID" value="WXA94523.1"/>
    <property type="molecule type" value="Genomic_DNA"/>
</dbReference>
<name>A0ABZ2KAY8_9BACT</name>
<reference evidence="1 2" key="1">
    <citation type="submission" date="2021-12" db="EMBL/GenBank/DDBJ databases">
        <title>Discovery of the Pendulisporaceae a myxobacterial family with distinct sporulation behavior and unique specialized metabolism.</title>
        <authorList>
            <person name="Garcia R."/>
            <person name="Popoff A."/>
            <person name="Bader C.D."/>
            <person name="Loehr J."/>
            <person name="Walesch S."/>
            <person name="Walt C."/>
            <person name="Boldt J."/>
            <person name="Bunk B."/>
            <person name="Haeckl F.J.F.P.J."/>
            <person name="Gunesch A.P."/>
            <person name="Birkelbach J."/>
            <person name="Nuebel U."/>
            <person name="Pietschmann T."/>
            <person name="Bach T."/>
            <person name="Mueller R."/>
        </authorList>
    </citation>
    <scope>NUCLEOTIDE SEQUENCE [LARGE SCALE GENOMIC DNA]</scope>
    <source>
        <strain evidence="1 2">MSr12523</strain>
    </source>
</reference>
<protein>
    <recommendedName>
        <fullName evidence="3">STAS domain-containing protein</fullName>
    </recommendedName>
</protein>
<gene>
    <name evidence="1" type="ORF">LZC95_49800</name>
</gene>
<accession>A0ABZ2KAY8</accession>
<dbReference type="Proteomes" id="UP001379533">
    <property type="component" value="Chromosome"/>
</dbReference>